<feature type="region of interest" description="Disordered" evidence="1">
    <location>
        <begin position="1"/>
        <end position="29"/>
    </location>
</feature>
<name>A0A8T0GFI8_CERPU</name>
<feature type="compositionally biased region" description="Basic and acidic residues" evidence="1">
    <location>
        <begin position="58"/>
        <end position="67"/>
    </location>
</feature>
<protein>
    <submittedName>
        <fullName evidence="2">Uncharacterized protein</fullName>
    </submittedName>
</protein>
<sequence length="406" mass="44808">MMTDRVDGVGGTASSVRLSSGNVSDASDDDSLLFANLDTRKRKELSFGGLDAAVNSDQNKRGKHESSDYSGASFDTHSNFLAEQATSAEELGAAEVDTSFRSTDNDNTGDDDYSRCDTSAFSSGEEGFSQRLECRDPFLQSDRRISAFKQSHNKRDDSWNGERNLLQLQLGSFIQKEKLKLESESEGGSSGLSRHSLSSSLGIYDSIDSVTGIPDDRFSGNSGSLSGFLRGSSSFAESSENTGHHGEIYSSRTSSMLSSIVRNKKTNGFNLPMKKDEAPARLHSNMHAETEQRVSLSNSVQVVSWPSVSSARLEEPVYKSGSVHQKFVLSSGRPSNVTGIFCCAYFEQVMFCIYVELLSALLCRHISLSAIQFHRCFWKFWIILTRWFWVVAFNSSVKFRIATAFI</sequence>
<gene>
    <name evidence="2" type="ORF">KC19_11G128200</name>
</gene>
<organism evidence="2 3">
    <name type="scientific">Ceratodon purpureus</name>
    <name type="common">Fire moss</name>
    <name type="synonym">Dicranum purpureum</name>
    <dbReference type="NCBI Taxonomy" id="3225"/>
    <lineage>
        <taxon>Eukaryota</taxon>
        <taxon>Viridiplantae</taxon>
        <taxon>Streptophyta</taxon>
        <taxon>Embryophyta</taxon>
        <taxon>Bryophyta</taxon>
        <taxon>Bryophytina</taxon>
        <taxon>Bryopsida</taxon>
        <taxon>Dicranidae</taxon>
        <taxon>Pseudoditrichales</taxon>
        <taxon>Ditrichaceae</taxon>
        <taxon>Ceratodon</taxon>
    </lineage>
</organism>
<evidence type="ECO:0000313" key="2">
    <source>
        <dbReference type="EMBL" id="KAG0557415.1"/>
    </source>
</evidence>
<accession>A0A8T0GFI8</accession>
<evidence type="ECO:0000256" key="1">
    <source>
        <dbReference type="SAM" id="MobiDB-lite"/>
    </source>
</evidence>
<keyword evidence="3" id="KW-1185">Reference proteome</keyword>
<feature type="region of interest" description="Disordered" evidence="1">
    <location>
        <begin position="94"/>
        <end position="113"/>
    </location>
</feature>
<dbReference type="EMBL" id="CM026432">
    <property type="protein sequence ID" value="KAG0557415.1"/>
    <property type="molecule type" value="Genomic_DNA"/>
</dbReference>
<reference evidence="2 3" key="1">
    <citation type="submission" date="2020-06" db="EMBL/GenBank/DDBJ databases">
        <title>WGS assembly of Ceratodon purpureus strain R40.</title>
        <authorList>
            <person name="Carey S.B."/>
            <person name="Jenkins J."/>
            <person name="Shu S."/>
            <person name="Lovell J.T."/>
            <person name="Sreedasyam A."/>
            <person name="Maumus F."/>
            <person name="Tiley G.P."/>
            <person name="Fernandez-Pozo N."/>
            <person name="Barry K."/>
            <person name="Chen C."/>
            <person name="Wang M."/>
            <person name="Lipzen A."/>
            <person name="Daum C."/>
            <person name="Saski C.A."/>
            <person name="Payton A.C."/>
            <person name="Mcbreen J.C."/>
            <person name="Conrad R.E."/>
            <person name="Kollar L.M."/>
            <person name="Olsson S."/>
            <person name="Huttunen S."/>
            <person name="Landis J.B."/>
            <person name="Wickett N.J."/>
            <person name="Johnson M.G."/>
            <person name="Rensing S.A."/>
            <person name="Grimwood J."/>
            <person name="Schmutz J."/>
            <person name="Mcdaniel S.F."/>
        </authorList>
    </citation>
    <scope>NUCLEOTIDE SEQUENCE [LARGE SCALE GENOMIC DNA]</scope>
    <source>
        <strain evidence="2 3">R40</strain>
    </source>
</reference>
<feature type="compositionally biased region" description="Polar residues" evidence="1">
    <location>
        <begin position="12"/>
        <end position="23"/>
    </location>
</feature>
<comment type="caution">
    <text evidence="2">The sequence shown here is derived from an EMBL/GenBank/DDBJ whole genome shotgun (WGS) entry which is preliminary data.</text>
</comment>
<dbReference type="AlphaFoldDB" id="A0A8T0GFI8"/>
<evidence type="ECO:0000313" key="3">
    <source>
        <dbReference type="Proteomes" id="UP000822688"/>
    </source>
</evidence>
<dbReference type="Proteomes" id="UP000822688">
    <property type="component" value="Chromosome 11"/>
</dbReference>
<proteinExistence type="predicted"/>
<feature type="region of interest" description="Disordered" evidence="1">
    <location>
        <begin position="53"/>
        <end position="73"/>
    </location>
</feature>